<dbReference type="EMBL" id="JACNYL010000002">
    <property type="protein sequence ID" value="MBD1421966.1"/>
    <property type="molecule type" value="Genomic_DNA"/>
</dbReference>
<comment type="caution">
    <text evidence="2">The sequence shown here is derived from an EMBL/GenBank/DDBJ whole genome shotgun (WGS) entry which is preliminary data.</text>
</comment>
<dbReference type="RefSeq" id="WP_190313667.1">
    <property type="nucleotide sequence ID" value="NZ_JACNYL010000002.1"/>
</dbReference>
<keyword evidence="1" id="KW-0812">Transmembrane</keyword>
<evidence type="ECO:0000313" key="2">
    <source>
        <dbReference type="EMBL" id="MBD1421966.1"/>
    </source>
</evidence>
<evidence type="ECO:0008006" key="4">
    <source>
        <dbReference type="Google" id="ProtNLM"/>
    </source>
</evidence>
<feature type="transmembrane region" description="Helical" evidence="1">
    <location>
        <begin position="66"/>
        <end position="86"/>
    </location>
</feature>
<proteinExistence type="predicted"/>
<reference evidence="2 3" key="1">
    <citation type="submission" date="2020-08" db="EMBL/GenBank/DDBJ databases">
        <title>Sphingobacterium sp. DN00404 isolated from aquaculture water.</title>
        <authorList>
            <person name="Zhang M."/>
        </authorList>
    </citation>
    <scope>NUCLEOTIDE SEQUENCE [LARGE SCALE GENOMIC DNA]</scope>
    <source>
        <strain evidence="2 3">KCTC 42746</strain>
    </source>
</reference>
<accession>A0ABR7XS14</accession>
<protein>
    <recommendedName>
        <fullName evidence="4">FecR protein domain-containing protein</fullName>
    </recommendedName>
</protein>
<name>A0ABR7XS14_9SPHI</name>
<keyword evidence="1" id="KW-0472">Membrane</keyword>
<evidence type="ECO:0000313" key="3">
    <source>
        <dbReference type="Proteomes" id="UP000651112"/>
    </source>
</evidence>
<gene>
    <name evidence="2" type="ORF">H8B21_10335</name>
</gene>
<sequence>MEINQDILHKYTAGQCSEDEKLLVEKWLENDSWDSIDETNTAPSEIGQTMWVNVSTDTGKTKKISWLRVTAAASIVVLFGISLLHFKYDTRDAHSFANESFDQTKFFAADHYDVLLSGNTKANIDLINNKLTFTGDLIIKPKRNFTLLDADQNTLNFKAGREYFISDSPDFGKIVVFQKSDLAFLPSNMQIKIKEQFRSI</sequence>
<organism evidence="2 3">
    <name type="scientific">Sphingobacterium chuzhouense</name>
    <dbReference type="NCBI Taxonomy" id="1742264"/>
    <lineage>
        <taxon>Bacteria</taxon>
        <taxon>Pseudomonadati</taxon>
        <taxon>Bacteroidota</taxon>
        <taxon>Sphingobacteriia</taxon>
        <taxon>Sphingobacteriales</taxon>
        <taxon>Sphingobacteriaceae</taxon>
        <taxon>Sphingobacterium</taxon>
    </lineage>
</organism>
<keyword evidence="1" id="KW-1133">Transmembrane helix</keyword>
<keyword evidence="3" id="KW-1185">Reference proteome</keyword>
<evidence type="ECO:0000256" key="1">
    <source>
        <dbReference type="SAM" id="Phobius"/>
    </source>
</evidence>
<dbReference type="Proteomes" id="UP000651112">
    <property type="component" value="Unassembled WGS sequence"/>
</dbReference>